<name>A0AAJ5ZHT8_9CHLR</name>
<protein>
    <recommendedName>
        <fullName evidence="7">mannonate dehydratase</fullName>
        <ecNumber evidence="7">4.2.1.8</ecNumber>
    </recommendedName>
</protein>
<sequence>MTDTPNGPKIGISVSNFDDSTLRRVRQLGITNVHSSGGAGSSNSNFGRENQLPWTDEKLGAEVKALAAHGIKMGIKMITGFPNAIYGRPGRDEDIEKVIESVKCAGRLEIPVVEYNWYAHRIIEGYSYVEGRGGAEYHAFDYESIKDLPPLPEEGAHTADAMWDNITYFLKAVIPAAEEAGVRMALHPNDPPAPISRGSEQIMGSIDGWKKLASIVDSPANGITFDCGVTREMGGDPVEVARYFGDLDRINHVHWRNVITEIPSEKYTEVFLDEGEVDMLAVMKELVRQKYPRIVYPEHPPVMDHDKEFAHDGFGAGYTGFAYTVGYARATLQAALADV</sequence>
<dbReference type="EMBL" id="WMBE01000001">
    <property type="protein sequence ID" value="MDG0865607.1"/>
    <property type="molecule type" value="Genomic_DNA"/>
</dbReference>
<dbReference type="RefSeq" id="WP_342823558.1">
    <property type="nucleotide sequence ID" value="NZ_CP046146.1"/>
</dbReference>
<dbReference type="GO" id="GO:0042840">
    <property type="term" value="P:D-glucuronate catabolic process"/>
    <property type="evidence" value="ECO:0007669"/>
    <property type="project" value="TreeGrafter"/>
</dbReference>
<keyword evidence="9" id="KW-0464">Manganese</keyword>
<evidence type="ECO:0000256" key="10">
    <source>
        <dbReference type="ARBA" id="ARBA00023239"/>
    </source>
</evidence>
<dbReference type="InterPro" id="IPR036237">
    <property type="entry name" value="Xyl_isomerase-like_sf"/>
</dbReference>
<keyword evidence="8" id="KW-0408">Iron</keyword>
<dbReference type="AlphaFoldDB" id="A0AAJ5ZHT8"/>
<reference evidence="12" key="2">
    <citation type="journal article" date="2023" name="Nat. Commun.">
        <title>Cultivation of marine bacteria of the SAR202 clade.</title>
        <authorList>
            <person name="Lim Y."/>
            <person name="Seo J.H."/>
            <person name="Giovannoni S.J."/>
            <person name="Kang I."/>
            <person name="Cho J.C."/>
        </authorList>
    </citation>
    <scope>NUCLEOTIDE SEQUENCE</scope>
    <source>
        <strain evidence="12">JH1073</strain>
    </source>
</reference>
<evidence type="ECO:0000256" key="3">
    <source>
        <dbReference type="ARBA" id="ARBA00001954"/>
    </source>
</evidence>
<evidence type="ECO:0000256" key="8">
    <source>
        <dbReference type="ARBA" id="ARBA00023004"/>
    </source>
</evidence>
<comment type="pathway">
    <text evidence="5">Carbohydrate metabolism; pentose and glucuronate interconversion.</text>
</comment>
<dbReference type="Proteomes" id="UP001321249">
    <property type="component" value="Unassembled WGS sequence"/>
</dbReference>
<keyword evidence="10" id="KW-0456">Lyase</keyword>
<dbReference type="GO" id="GO:0008927">
    <property type="term" value="F:mannonate dehydratase activity"/>
    <property type="evidence" value="ECO:0007669"/>
    <property type="project" value="UniProtKB-EC"/>
</dbReference>
<gene>
    <name evidence="11" type="ORF">GKO46_00785</name>
    <name evidence="12" type="ORF">GKO48_08440</name>
</gene>
<comment type="function">
    <text evidence="4">Catalyzes the dehydration of D-mannonate.</text>
</comment>
<proteinExistence type="inferred from homology"/>
<dbReference type="InterPro" id="IPR004628">
    <property type="entry name" value="Man_deHydtase"/>
</dbReference>
<dbReference type="Gene3D" id="3.20.20.150">
    <property type="entry name" value="Divalent-metal-dependent TIM barrel enzymes"/>
    <property type="match status" value="1"/>
</dbReference>
<organism evidence="12 13">
    <name type="scientific">Candidatus Lucifugimonas marina</name>
    <dbReference type="NCBI Taxonomy" id="3038979"/>
    <lineage>
        <taxon>Bacteria</taxon>
        <taxon>Bacillati</taxon>
        <taxon>Chloroflexota</taxon>
        <taxon>Dehalococcoidia</taxon>
        <taxon>SAR202 cluster</taxon>
        <taxon>Candidatus Lucifugimonadales</taxon>
        <taxon>Candidatus Lucifugimonadaceae</taxon>
        <taxon>Candidatus Lucifugimonas</taxon>
    </lineage>
</organism>
<dbReference type="PANTHER" id="PTHR30387:SF2">
    <property type="entry name" value="MANNONATE DEHYDRATASE"/>
    <property type="match status" value="1"/>
</dbReference>
<comment type="catalytic activity">
    <reaction evidence="1">
        <text>D-mannonate = 2-dehydro-3-deoxy-D-gluconate + H2O</text>
        <dbReference type="Rhea" id="RHEA:20097"/>
        <dbReference type="ChEBI" id="CHEBI:15377"/>
        <dbReference type="ChEBI" id="CHEBI:17767"/>
        <dbReference type="ChEBI" id="CHEBI:57990"/>
        <dbReference type="EC" id="4.2.1.8"/>
    </reaction>
</comment>
<dbReference type="Pfam" id="PF03786">
    <property type="entry name" value="UxuA"/>
    <property type="match status" value="1"/>
</dbReference>
<evidence type="ECO:0000256" key="7">
    <source>
        <dbReference type="ARBA" id="ARBA00012927"/>
    </source>
</evidence>
<evidence type="ECO:0000256" key="6">
    <source>
        <dbReference type="ARBA" id="ARBA00007389"/>
    </source>
</evidence>
<reference evidence="13 14" key="1">
    <citation type="submission" date="2019-11" db="EMBL/GenBank/DDBJ databases">
        <authorList>
            <person name="Cho J.-C."/>
        </authorList>
    </citation>
    <scope>NUCLEOTIDE SEQUENCE [LARGE SCALE GENOMIC DNA]</scope>
    <source>
        <strain evidence="12 13">JH1073</strain>
        <strain evidence="11 14">JH702</strain>
    </source>
</reference>
<evidence type="ECO:0000256" key="2">
    <source>
        <dbReference type="ARBA" id="ARBA00001936"/>
    </source>
</evidence>
<dbReference type="EMBL" id="CP046147">
    <property type="protein sequence ID" value="WFG39645.1"/>
    <property type="molecule type" value="Genomic_DNA"/>
</dbReference>
<dbReference type="GO" id="GO:0030145">
    <property type="term" value="F:manganese ion binding"/>
    <property type="evidence" value="ECO:0007669"/>
    <property type="project" value="TreeGrafter"/>
</dbReference>
<evidence type="ECO:0000313" key="14">
    <source>
        <dbReference type="Proteomes" id="UP001321249"/>
    </source>
</evidence>
<evidence type="ECO:0000256" key="1">
    <source>
        <dbReference type="ARBA" id="ARBA00001794"/>
    </source>
</evidence>
<evidence type="ECO:0000256" key="4">
    <source>
        <dbReference type="ARBA" id="ARBA00002713"/>
    </source>
</evidence>
<dbReference type="PANTHER" id="PTHR30387">
    <property type="entry name" value="MANNONATE DEHYDRATASE"/>
    <property type="match status" value="1"/>
</dbReference>
<dbReference type="EC" id="4.2.1.8" evidence="7"/>
<comment type="similarity">
    <text evidence="6">Belongs to the mannonate dehydratase family.</text>
</comment>
<reference evidence="13" key="3">
    <citation type="submission" date="2023-06" db="EMBL/GenBank/DDBJ databases">
        <title>Pangenomics reveal diversification of enzyme families and niche specialization in globally abundant SAR202 bacteria.</title>
        <authorList>
            <person name="Saw J.H.W."/>
        </authorList>
    </citation>
    <scope>NUCLEOTIDE SEQUENCE [LARGE SCALE GENOMIC DNA]</scope>
    <source>
        <strain evidence="13">JH1073</strain>
    </source>
</reference>
<evidence type="ECO:0000256" key="5">
    <source>
        <dbReference type="ARBA" id="ARBA00004892"/>
    </source>
</evidence>
<evidence type="ECO:0000313" key="13">
    <source>
        <dbReference type="Proteomes" id="UP001219901"/>
    </source>
</evidence>
<accession>A0AAJ5ZHT8</accession>
<keyword evidence="13" id="KW-1185">Reference proteome</keyword>
<comment type="cofactor">
    <cofactor evidence="2">
        <name>Mn(2+)</name>
        <dbReference type="ChEBI" id="CHEBI:29035"/>
    </cofactor>
</comment>
<dbReference type="Proteomes" id="UP001219901">
    <property type="component" value="Chromosome"/>
</dbReference>
<evidence type="ECO:0000256" key="9">
    <source>
        <dbReference type="ARBA" id="ARBA00023211"/>
    </source>
</evidence>
<evidence type="ECO:0000313" key="11">
    <source>
        <dbReference type="EMBL" id="MDG0865607.1"/>
    </source>
</evidence>
<dbReference type="SUPFAM" id="SSF51658">
    <property type="entry name" value="Xylose isomerase-like"/>
    <property type="match status" value="1"/>
</dbReference>
<comment type="cofactor">
    <cofactor evidence="3">
        <name>Fe(2+)</name>
        <dbReference type="ChEBI" id="CHEBI:29033"/>
    </cofactor>
</comment>
<evidence type="ECO:0000313" key="12">
    <source>
        <dbReference type="EMBL" id="WFG39645.1"/>
    </source>
</evidence>
<dbReference type="GO" id="GO:0008198">
    <property type="term" value="F:ferrous iron binding"/>
    <property type="evidence" value="ECO:0007669"/>
    <property type="project" value="TreeGrafter"/>
</dbReference>